<evidence type="ECO:0000313" key="2">
    <source>
        <dbReference type="Proteomes" id="UP000233469"/>
    </source>
</evidence>
<dbReference type="InterPro" id="IPR036291">
    <property type="entry name" value="NAD(P)-bd_dom_sf"/>
</dbReference>
<dbReference type="SUPFAM" id="SSF51735">
    <property type="entry name" value="NAD(P)-binding Rossmann-fold domains"/>
    <property type="match status" value="1"/>
</dbReference>
<name>A0A2N1NL41_9GLOM</name>
<reference evidence="1 2" key="1">
    <citation type="submission" date="2016-04" db="EMBL/GenBank/DDBJ databases">
        <title>Genome analyses suggest a sexual origin of heterokaryosis in a supposedly ancient asexual fungus.</title>
        <authorList>
            <person name="Ropars J."/>
            <person name="Sedzielewska K."/>
            <person name="Noel J."/>
            <person name="Charron P."/>
            <person name="Farinelli L."/>
            <person name="Marton T."/>
            <person name="Kruger M."/>
            <person name="Pelin A."/>
            <person name="Brachmann A."/>
            <person name="Corradi N."/>
        </authorList>
    </citation>
    <scope>NUCLEOTIDE SEQUENCE [LARGE SCALE GENOMIC DNA]</scope>
    <source>
        <strain evidence="1 2">C2</strain>
    </source>
</reference>
<reference evidence="1 2" key="2">
    <citation type="submission" date="2017-10" db="EMBL/GenBank/DDBJ databases">
        <title>Extensive intraspecific genome diversity in a model arbuscular mycorrhizal fungus.</title>
        <authorList>
            <person name="Chen E.C.H."/>
            <person name="Morin E."/>
            <person name="Baudet D."/>
            <person name="Noel J."/>
            <person name="Ndikumana S."/>
            <person name="Charron P."/>
            <person name="St-Onge C."/>
            <person name="Giorgi J."/>
            <person name="Grigoriev I.V."/>
            <person name="Roux C."/>
            <person name="Martin F.M."/>
            <person name="Corradi N."/>
        </authorList>
    </citation>
    <scope>NUCLEOTIDE SEQUENCE [LARGE SCALE GENOMIC DNA]</scope>
    <source>
        <strain evidence="1 2">C2</strain>
    </source>
</reference>
<protein>
    <submittedName>
        <fullName evidence="1">Uncharacterized protein</fullName>
    </submittedName>
</protein>
<sequence>MELPFGGIVIKHILNNFKLYLGVYMPPKLFWAATKVKVLVFGATGFVGFSVSQALARLETFEELTRNETCPSEGINTWWNSCKAYTQ</sequence>
<dbReference type="EMBL" id="LLXL01000297">
    <property type="protein sequence ID" value="PKK74564.1"/>
    <property type="molecule type" value="Genomic_DNA"/>
</dbReference>
<accession>A0A2N1NL41</accession>
<proteinExistence type="predicted"/>
<gene>
    <name evidence="1" type="ORF">RhiirC2_774651</name>
</gene>
<dbReference type="AlphaFoldDB" id="A0A2N1NL41"/>
<organism evidence="1 2">
    <name type="scientific">Rhizophagus irregularis</name>
    <dbReference type="NCBI Taxonomy" id="588596"/>
    <lineage>
        <taxon>Eukaryota</taxon>
        <taxon>Fungi</taxon>
        <taxon>Fungi incertae sedis</taxon>
        <taxon>Mucoromycota</taxon>
        <taxon>Glomeromycotina</taxon>
        <taxon>Glomeromycetes</taxon>
        <taxon>Glomerales</taxon>
        <taxon>Glomeraceae</taxon>
        <taxon>Rhizophagus</taxon>
    </lineage>
</organism>
<comment type="caution">
    <text evidence="1">The sequence shown here is derived from an EMBL/GenBank/DDBJ whole genome shotgun (WGS) entry which is preliminary data.</text>
</comment>
<dbReference type="Proteomes" id="UP000233469">
    <property type="component" value="Unassembled WGS sequence"/>
</dbReference>
<evidence type="ECO:0000313" key="1">
    <source>
        <dbReference type="EMBL" id="PKK74564.1"/>
    </source>
</evidence>